<dbReference type="Proteomes" id="UP000308600">
    <property type="component" value="Unassembled WGS sequence"/>
</dbReference>
<protein>
    <submittedName>
        <fullName evidence="1">Uncharacterized protein</fullName>
    </submittedName>
</protein>
<accession>A0ACD3AKG6</accession>
<name>A0ACD3AKG6_9AGAR</name>
<evidence type="ECO:0000313" key="2">
    <source>
        <dbReference type="Proteomes" id="UP000308600"/>
    </source>
</evidence>
<dbReference type="EMBL" id="ML208413">
    <property type="protein sequence ID" value="TFK66178.1"/>
    <property type="molecule type" value="Genomic_DNA"/>
</dbReference>
<proteinExistence type="predicted"/>
<gene>
    <name evidence="1" type="ORF">BDN72DRAFT_159157</name>
</gene>
<organism evidence="1 2">
    <name type="scientific">Pluteus cervinus</name>
    <dbReference type="NCBI Taxonomy" id="181527"/>
    <lineage>
        <taxon>Eukaryota</taxon>
        <taxon>Fungi</taxon>
        <taxon>Dikarya</taxon>
        <taxon>Basidiomycota</taxon>
        <taxon>Agaricomycotina</taxon>
        <taxon>Agaricomycetes</taxon>
        <taxon>Agaricomycetidae</taxon>
        <taxon>Agaricales</taxon>
        <taxon>Pluteineae</taxon>
        <taxon>Pluteaceae</taxon>
        <taxon>Pluteus</taxon>
    </lineage>
</organism>
<keyword evidence="2" id="KW-1185">Reference proteome</keyword>
<reference evidence="1 2" key="1">
    <citation type="journal article" date="2019" name="Nat. Ecol. Evol.">
        <title>Megaphylogeny resolves global patterns of mushroom evolution.</title>
        <authorList>
            <person name="Varga T."/>
            <person name="Krizsan K."/>
            <person name="Foldi C."/>
            <person name="Dima B."/>
            <person name="Sanchez-Garcia M."/>
            <person name="Sanchez-Ramirez S."/>
            <person name="Szollosi G.J."/>
            <person name="Szarkandi J.G."/>
            <person name="Papp V."/>
            <person name="Albert L."/>
            <person name="Andreopoulos W."/>
            <person name="Angelini C."/>
            <person name="Antonin V."/>
            <person name="Barry K.W."/>
            <person name="Bougher N.L."/>
            <person name="Buchanan P."/>
            <person name="Buyck B."/>
            <person name="Bense V."/>
            <person name="Catcheside P."/>
            <person name="Chovatia M."/>
            <person name="Cooper J."/>
            <person name="Damon W."/>
            <person name="Desjardin D."/>
            <person name="Finy P."/>
            <person name="Geml J."/>
            <person name="Haridas S."/>
            <person name="Hughes K."/>
            <person name="Justo A."/>
            <person name="Karasinski D."/>
            <person name="Kautmanova I."/>
            <person name="Kiss B."/>
            <person name="Kocsube S."/>
            <person name="Kotiranta H."/>
            <person name="LaButti K.M."/>
            <person name="Lechner B.E."/>
            <person name="Liimatainen K."/>
            <person name="Lipzen A."/>
            <person name="Lukacs Z."/>
            <person name="Mihaltcheva S."/>
            <person name="Morgado L.N."/>
            <person name="Niskanen T."/>
            <person name="Noordeloos M.E."/>
            <person name="Ohm R.A."/>
            <person name="Ortiz-Santana B."/>
            <person name="Ovrebo C."/>
            <person name="Racz N."/>
            <person name="Riley R."/>
            <person name="Savchenko A."/>
            <person name="Shiryaev A."/>
            <person name="Soop K."/>
            <person name="Spirin V."/>
            <person name="Szebenyi C."/>
            <person name="Tomsovsky M."/>
            <person name="Tulloss R.E."/>
            <person name="Uehling J."/>
            <person name="Grigoriev I.V."/>
            <person name="Vagvolgyi C."/>
            <person name="Papp T."/>
            <person name="Martin F.M."/>
            <person name="Miettinen O."/>
            <person name="Hibbett D.S."/>
            <person name="Nagy L.G."/>
        </authorList>
    </citation>
    <scope>NUCLEOTIDE SEQUENCE [LARGE SCALE GENOMIC DNA]</scope>
    <source>
        <strain evidence="1 2">NL-1719</strain>
    </source>
</reference>
<evidence type="ECO:0000313" key="1">
    <source>
        <dbReference type="EMBL" id="TFK66178.1"/>
    </source>
</evidence>
<sequence length="351" mass="39969">MDTSDLPALLEFFKATLPALRVTKGLNAACLCLAVYEYWITLDDEVRCFWNGPWTVSRVLFFLNRYMLPLVTAYVVFCDTITMPSQSVCGFTFRFAFYTEVIASGIVQAILVVRVWYLFSENRAAQMTIYLAFVASFITSMYFMHVSAKDLQLLPNFRDIVEYRQGCKASRPHKFGRVYIPPLVLHTLLYAMTAYCALRNRRLLKEAPIVKRLVRDGGFFLLVVFVTVGFTTVGSFLTDVLTINLPSIFTPFLLTTTSIAVSRVMFSIHSLASNLGSNSGWLLNGLELRRAGWRQGSREGELIVERMTDDLVEEYNGSDVKLRSQITRSPGIRVTRVGELEQRVWVKGYLR</sequence>